<evidence type="ECO:0000256" key="7">
    <source>
        <dbReference type="ARBA" id="ARBA00022723"/>
    </source>
</evidence>
<dbReference type="CDD" id="cd07500">
    <property type="entry name" value="HAD_PSP"/>
    <property type="match status" value="1"/>
</dbReference>
<evidence type="ECO:0000256" key="1">
    <source>
        <dbReference type="ARBA" id="ARBA00001946"/>
    </source>
</evidence>
<comment type="similarity">
    <text evidence="3">Belongs to the HAD-like hydrolase superfamily. SerB family.</text>
</comment>
<reference evidence="14" key="1">
    <citation type="submission" date="2022-05" db="EMBL/GenBank/DDBJ databases">
        <title>An RpoN-dependent PEP-CTERM gene is involved in floc formation of an Aquincola tertiaricarbonis strain.</title>
        <authorList>
            <person name="Qiu D."/>
            <person name="Xia M."/>
        </authorList>
    </citation>
    <scope>NUCLEOTIDE SEQUENCE</scope>
    <source>
        <strain evidence="14">RN12</strain>
    </source>
</reference>
<evidence type="ECO:0000256" key="13">
    <source>
        <dbReference type="ARBA" id="ARBA00048523"/>
    </source>
</evidence>
<dbReference type="Proteomes" id="UP001056201">
    <property type="component" value="Chromosome 2"/>
</dbReference>
<evidence type="ECO:0000256" key="3">
    <source>
        <dbReference type="ARBA" id="ARBA00009184"/>
    </source>
</evidence>
<comment type="catalytic activity">
    <reaction evidence="13">
        <text>O-phospho-D-serine + H2O = D-serine + phosphate</text>
        <dbReference type="Rhea" id="RHEA:24873"/>
        <dbReference type="ChEBI" id="CHEBI:15377"/>
        <dbReference type="ChEBI" id="CHEBI:35247"/>
        <dbReference type="ChEBI" id="CHEBI:43474"/>
        <dbReference type="ChEBI" id="CHEBI:58680"/>
        <dbReference type="EC" id="3.1.3.3"/>
    </reaction>
</comment>
<keyword evidence="10" id="KW-0718">Serine biosynthesis</keyword>
<dbReference type="SUPFAM" id="SSF56784">
    <property type="entry name" value="HAD-like"/>
    <property type="match status" value="1"/>
</dbReference>
<dbReference type="NCBIfam" id="TIGR01488">
    <property type="entry name" value="HAD-SF-IB"/>
    <property type="match status" value="1"/>
</dbReference>
<dbReference type="InterPro" id="IPR023214">
    <property type="entry name" value="HAD_sf"/>
</dbReference>
<protein>
    <recommendedName>
        <fullName evidence="5">Phosphoserine phosphatase</fullName>
        <ecNumber evidence="4">3.1.3.3</ecNumber>
    </recommendedName>
    <alternativeName>
        <fullName evidence="11">O-phosphoserine phosphohydrolase</fullName>
    </alternativeName>
</protein>
<evidence type="ECO:0000256" key="12">
    <source>
        <dbReference type="ARBA" id="ARBA00048138"/>
    </source>
</evidence>
<evidence type="ECO:0000256" key="9">
    <source>
        <dbReference type="ARBA" id="ARBA00022842"/>
    </source>
</evidence>
<dbReference type="PANTHER" id="PTHR43344:SF2">
    <property type="entry name" value="PHOSPHOSERINE PHOSPHATASE"/>
    <property type="match status" value="1"/>
</dbReference>
<comment type="cofactor">
    <cofactor evidence="1">
        <name>Mg(2+)</name>
        <dbReference type="ChEBI" id="CHEBI:18420"/>
    </cofactor>
</comment>
<dbReference type="Pfam" id="PF12710">
    <property type="entry name" value="HAD"/>
    <property type="match status" value="1"/>
</dbReference>
<dbReference type="EC" id="3.1.3.3" evidence="4"/>
<evidence type="ECO:0000256" key="11">
    <source>
        <dbReference type="ARBA" id="ARBA00031693"/>
    </source>
</evidence>
<comment type="pathway">
    <text evidence="2">Amino-acid biosynthesis; L-serine biosynthesis; L-serine from 3-phospho-D-glycerate: step 3/3.</text>
</comment>
<dbReference type="GO" id="GO:0016787">
    <property type="term" value="F:hydrolase activity"/>
    <property type="evidence" value="ECO:0007669"/>
    <property type="project" value="UniProtKB-KW"/>
</dbReference>
<dbReference type="InterPro" id="IPR036412">
    <property type="entry name" value="HAD-like_sf"/>
</dbReference>
<keyword evidence="8 14" id="KW-0378">Hydrolase</keyword>
<dbReference type="InterPro" id="IPR050582">
    <property type="entry name" value="HAD-like_SerB"/>
</dbReference>
<organism evidence="14 15">
    <name type="scientific">Aquincola tertiaricarbonis</name>
    <dbReference type="NCBI Taxonomy" id="391953"/>
    <lineage>
        <taxon>Bacteria</taxon>
        <taxon>Pseudomonadati</taxon>
        <taxon>Pseudomonadota</taxon>
        <taxon>Betaproteobacteria</taxon>
        <taxon>Burkholderiales</taxon>
        <taxon>Sphaerotilaceae</taxon>
        <taxon>Aquincola</taxon>
    </lineage>
</organism>
<dbReference type="SFLD" id="SFLDS00003">
    <property type="entry name" value="Haloacid_Dehalogenase"/>
    <property type="match status" value="1"/>
</dbReference>
<evidence type="ECO:0000256" key="4">
    <source>
        <dbReference type="ARBA" id="ARBA00012640"/>
    </source>
</evidence>
<evidence type="ECO:0000313" key="15">
    <source>
        <dbReference type="Proteomes" id="UP001056201"/>
    </source>
</evidence>
<accession>A0ABY4S8V9</accession>
<dbReference type="SFLD" id="SFLDG01137">
    <property type="entry name" value="C1.6.1:_Phosphoserine_Phosphat"/>
    <property type="match status" value="1"/>
</dbReference>
<dbReference type="EMBL" id="CP097636">
    <property type="protein sequence ID" value="URI08640.1"/>
    <property type="molecule type" value="Genomic_DNA"/>
</dbReference>
<comment type="catalytic activity">
    <reaction evidence="12">
        <text>O-phospho-L-serine + H2O = L-serine + phosphate</text>
        <dbReference type="Rhea" id="RHEA:21208"/>
        <dbReference type="ChEBI" id="CHEBI:15377"/>
        <dbReference type="ChEBI" id="CHEBI:33384"/>
        <dbReference type="ChEBI" id="CHEBI:43474"/>
        <dbReference type="ChEBI" id="CHEBI:57524"/>
        <dbReference type="EC" id="3.1.3.3"/>
    </reaction>
</comment>
<dbReference type="PANTHER" id="PTHR43344">
    <property type="entry name" value="PHOSPHOSERINE PHOSPHATASE"/>
    <property type="match status" value="1"/>
</dbReference>
<proteinExistence type="inferred from homology"/>
<gene>
    <name evidence="14" type="primary">serB</name>
    <name evidence="14" type="ORF">MW290_23970</name>
</gene>
<dbReference type="Gene3D" id="3.40.50.1000">
    <property type="entry name" value="HAD superfamily/HAD-like"/>
    <property type="match status" value="1"/>
</dbReference>
<evidence type="ECO:0000256" key="10">
    <source>
        <dbReference type="ARBA" id="ARBA00023299"/>
    </source>
</evidence>
<keyword evidence="7" id="KW-0479">Metal-binding</keyword>
<keyword evidence="9" id="KW-0460">Magnesium</keyword>
<keyword evidence="15" id="KW-1185">Reference proteome</keyword>
<evidence type="ECO:0000256" key="8">
    <source>
        <dbReference type="ARBA" id="ARBA00022801"/>
    </source>
</evidence>
<dbReference type="SFLD" id="SFLDG01136">
    <property type="entry name" value="C1.6:_Phosphoserine_Phosphatas"/>
    <property type="match status" value="1"/>
</dbReference>
<dbReference type="InterPro" id="IPR004469">
    <property type="entry name" value="PSP"/>
</dbReference>
<dbReference type="RefSeq" id="WP_250196861.1">
    <property type="nucleotide sequence ID" value="NZ_CP097636.1"/>
</dbReference>
<evidence type="ECO:0000313" key="14">
    <source>
        <dbReference type="EMBL" id="URI08640.1"/>
    </source>
</evidence>
<evidence type="ECO:0000256" key="2">
    <source>
        <dbReference type="ARBA" id="ARBA00005135"/>
    </source>
</evidence>
<evidence type="ECO:0000256" key="5">
    <source>
        <dbReference type="ARBA" id="ARBA00015196"/>
    </source>
</evidence>
<sequence>MTAPNTADGLVIQGFTPPLALADFRLIAFDMDSTLINIECIDEIADAAGRKAEVAAITEAAMRGEITDFKDSLRRRVALLAGVPASALQAVLDERLRLNPGAETLLRTCREAGLKTLLVSGGFTFFADRVRERLQIDAARSNVLEVVNGHLTGRLVDQPWGDICDGEEKKRTLLAMCAEHGFEPRQAIAVGDGANDLPMMGAAGLSVAYHAKPKVRAQAMVAINEGGLDRLLEVVQPR</sequence>
<name>A0ABY4S8V9_AQUTE</name>
<dbReference type="NCBIfam" id="TIGR00338">
    <property type="entry name" value="serB"/>
    <property type="match status" value="1"/>
</dbReference>
<keyword evidence="6" id="KW-0028">Amino-acid biosynthesis</keyword>
<evidence type="ECO:0000256" key="6">
    <source>
        <dbReference type="ARBA" id="ARBA00022605"/>
    </source>
</evidence>
<dbReference type="SFLD" id="SFLDF00029">
    <property type="entry name" value="phosphoserine_phosphatase"/>
    <property type="match status" value="1"/>
</dbReference>